<feature type="signal peptide" evidence="1">
    <location>
        <begin position="1"/>
        <end position="23"/>
    </location>
</feature>
<evidence type="ECO:0000256" key="1">
    <source>
        <dbReference type="SAM" id="SignalP"/>
    </source>
</evidence>
<dbReference type="Proteomes" id="UP000246077">
    <property type="component" value="Unassembled WGS sequence"/>
</dbReference>
<proteinExistence type="predicted"/>
<sequence length="741" mass="81623">MISSLRTLLLTAGLLLPSASALAEDIWHYFSGSHRQQDGKLILDEVIARVDENNTWKVSIYFAEQGAAIRGYKAAGWEQDGRVLLNDAKSGQALFRLEFGEDRSQIRGRWLARNGQPDECCDPVSLTAAASPLDRARDHIAVLKTGAPDLTDAQAAIAYLGLPLPDETLPDLDRQRVLDEAAREYRPFWTRFWSEERKRLAGLPTGTPDERRQLVERATFVTAVTFAPQPPRRNETVRDRDQLEFMKAAIETLAGRLEAAGETPRALWAGQDLCARAAAFGRPSLDTLVHVSGLPLVYWTRLATESAIRELKLCRDLGSTYVDFIVAKWPAIEQDREIALWLSAERKRIGAAPGTIAGLRDLGWLVPPAEELKQRGIGADRYTAAVIQSFLLEKGAELEQAYGTAFGVLATTLRDDGKIKSSDIEAACLALLGPAPSGVDAAYGATWTSDLKLTENGMRGVSSYFVLAMHQCLKTGQSALVEAAIAAQLDAWKKAPRTPETFVKTHGYDPDMGEYLRGYILTPEQAKAFEGHVAGLRKEAEAGYESELREALNSLDLDKPLGPQPLYQKAETLCRDFGNISGDWAEETCRAEAKALEKRACDHAMERADVPGDYQDALFDVDLPFGTTDVSGARGAMTRSLPLREFICRSLDNGAAVHRIIFTTSGYLWWAESVIEIKDLYDTDKEAIVVILAPIEGHPKGAIGVKEAFLGDKKPAGDERLALSCMMTRQCDLWAPAMWRK</sequence>
<evidence type="ECO:0000313" key="2">
    <source>
        <dbReference type="EMBL" id="PWR18360.1"/>
    </source>
</evidence>
<gene>
    <name evidence="2" type="ORF">DKG75_20570</name>
</gene>
<accession>A0A317DWN0</accession>
<organism evidence="2 3">
    <name type="scientific">Zavarzinia compransoris</name>
    <dbReference type="NCBI Taxonomy" id="1264899"/>
    <lineage>
        <taxon>Bacteria</taxon>
        <taxon>Pseudomonadati</taxon>
        <taxon>Pseudomonadota</taxon>
        <taxon>Alphaproteobacteria</taxon>
        <taxon>Rhodospirillales</taxon>
        <taxon>Zavarziniaceae</taxon>
        <taxon>Zavarzinia</taxon>
    </lineage>
</organism>
<name>A0A317DWN0_9PROT</name>
<reference evidence="3" key="1">
    <citation type="submission" date="2018-05" db="EMBL/GenBank/DDBJ databases">
        <title>Zavarzinia sp. HR-AS.</title>
        <authorList>
            <person name="Lee Y."/>
            <person name="Jeon C.O."/>
        </authorList>
    </citation>
    <scope>NUCLEOTIDE SEQUENCE [LARGE SCALE GENOMIC DNA]</scope>
    <source>
        <strain evidence="3">DSM 1231</strain>
    </source>
</reference>
<protein>
    <submittedName>
        <fullName evidence="2">Uncharacterized protein</fullName>
    </submittedName>
</protein>
<dbReference type="EMBL" id="QGLF01000006">
    <property type="protein sequence ID" value="PWR18360.1"/>
    <property type="molecule type" value="Genomic_DNA"/>
</dbReference>
<comment type="caution">
    <text evidence="2">The sequence shown here is derived from an EMBL/GenBank/DDBJ whole genome shotgun (WGS) entry which is preliminary data.</text>
</comment>
<evidence type="ECO:0000313" key="3">
    <source>
        <dbReference type="Proteomes" id="UP000246077"/>
    </source>
</evidence>
<dbReference type="AlphaFoldDB" id="A0A317DWN0"/>
<keyword evidence="3" id="KW-1185">Reference proteome</keyword>
<keyword evidence="1" id="KW-0732">Signal</keyword>
<dbReference type="RefSeq" id="WP_109923067.1">
    <property type="nucleotide sequence ID" value="NZ_QGLF01000006.1"/>
</dbReference>
<feature type="chain" id="PRO_5016236966" evidence="1">
    <location>
        <begin position="24"/>
        <end position="741"/>
    </location>
</feature>